<dbReference type="AlphaFoldDB" id="A0AAW1S2X4"/>
<dbReference type="EMBL" id="JALJOS010000004">
    <property type="protein sequence ID" value="KAK9839958.1"/>
    <property type="molecule type" value="Genomic_DNA"/>
</dbReference>
<keyword evidence="3" id="KW-1185">Reference proteome</keyword>
<dbReference type="PANTHER" id="PTHR33387">
    <property type="entry name" value="RMLC-LIKE JELLY ROLL FOLD PROTEIN"/>
    <property type="match status" value="1"/>
</dbReference>
<dbReference type="InterPro" id="IPR014710">
    <property type="entry name" value="RmlC-like_jellyroll"/>
</dbReference>
<dbReference type="SUPFAM" id="SSF51182">
    <property type="entry name" value="RmlC-like cupins"/>
    <property type="match status" value="1"/>
</dbReference>
<comment type="caution">
    <text evidence="2">The sequence shown here is derived from an EMBL/GenBank/DDBJ whole genome shotgun (WGS) entry which is preliminary data.</text>
</comment>
<dbReference type="Pfam" id="PF06172">
    <property type="entry name" value="Cupin_5"/>
    <property type="match status" value="1"/>
</dbReference>
<dbReference type="Gene3D" id="2.60.120.10">
    <property type="entry name" value="Jelly Rolls"/>
    <property type="match status" value="1"/>
</dbReference>
<dbReference type="CDD" id="cd06121">
    <property type="entry name" value="cupin_YML079wp"/>
    <property type="match status" value="1"/>
</dbReference>
<dbReference type="InterPro" id="IPR009327">
    <property type="entry name" value="Cupin_DUF985"/>
</dbReference>
<accession>A0AAW1S2X4</accession>
<proteinExistence type="predicted"/>
<gene>
    <name evidence="2" type="ORF">WJX74_001087</name>
</gene>
<feature type="domain" description="DUF985" evidence="1">
    <location>
        <begin position="1"/>
        <end position="146"/>
    </location>
</feature>
<reference evidence="2 3" key="1">
    <citation type="journal article" date="2024" name="Nat. Commun.">
        <title>Phylogenomics reveals the evolutionary origins of lichenization in chlorophyte algae.</title>
        <authorList>
            <person name="Puginier C."/>
            <person name="Libourel C."/>
            <person name="Otte J."/>
            <person name="Skaloud P."/>
            <person name="Haon M."/>
            <person name="Grisel S."/>
            <person name="Petersen M."/>
            <person name="Berrin J.G."/>
            <person name="Delaux P.M."/>
            <person name="Dal Grande F."/>
            <person name="Keller J."/>
        </authorList>
    </citation>
    <scope>NUCLEOTIDE SEQUENCE [LARGE SCALE GENOMIC DNA]</scope>
    <source>
        <strain evidence="2 3">SAG 2145</strain>
    </source>
</reference>
<evidence type="ECO:0000313" key="3">
    <source>
        <dbReference type="Proteomes" id="UP001438707"/>
    </source>
</evidence>
<evidence type="ECO:0000259" key="1">
    <source>
        <dbReference type="Pfam" id="PF06172"/>
    </source>
</evidence>
<organism evidence="2 3">
    <name type="scientific">Apatococcus lobatus</name>
    <dbReference type="NCBI Taxonomy" id="904363"/>
    <lineage>
        <taxon>Eukaryota</taxon>
        <taxon>Viridiplantae</taxon>
        <taxon>Chlorophyta</taxon>
        <taxon>core chlorophytes</taxon>
        <taxon>Trebouxiophyceae</taxon>
        <taxon>Chlorellales</taxon>
        <taxon>Chlorellaceae</taxon>
        <taxon>Apatococcus</taxon>
    </lineage>
</organism>
<protein>
    <recommendedName>
        <fullName evidence="1">DUF985 domain-containing protein</fullName>
    </recommendedName>
</protein>
<evidence type="ECO:0000313" key="2">
    <source>
        <dbReference type="EMBL" id="KAK9839958.1"/>
    </source>
</evidence>
<sequence>MNPHPEGGFFKETYRDSGKVSQAALPDDFKGDRNFSTAIVFLLPLGNHSNLHRMAASEVWHFYFGRPVIVTEITLDGKLTETTLGADIAEGQKCQYTVPPAVWFGARSKEPDASQQSILGQMQEACDYSFVGCTVAPGFDFADFELGERGALLSSFPQHNDVIQRLTREPEQAAA</sequence>
<dbReference type="Proteomes" id="UP001438707">
    <property type="component" value="Unassembled WGS sequence"/>
</dbReference>
<dbReference type="InterPro" id="IPR039935">
    <property type="entry name" value="YML079W-like"/>
</dbReference>
<dbReference type="InterPro" id="IPR011051">
    <property type="entry name" value="RmlC_Cupin_sf"/>
</dbReference>
<dbReference type="PANTHER" id="PTHR33387:SF3">
    <property type="entry name" value="DUF985 DOMAIN-CONTAINING PROTEIN"/>
    <property type="match status" value="1"/>
</dbReference>
<name>A0AAW1S2X4_9CHLO</name>